<dbReference type="WBParaSite" id="TREG1_52720.3">
    <property type="protein sequence ID" value="TREG1_52720.3"/>
    <property type="gene ID" value="TREG1_52720"/>
</dbReference>
<feature type="region of interest" description="Disordered" evidence="1">
    <location>
        <begin position="499"/>
        <end position="519"/>
    </location>
</feature>
<feature type="compositionally biased region" description="Polar residues" evidence="1">
    <location>
        <begin position="506"/>
        <end position="519"/>
    </location>
</feature>
<dbReference type="Pfam" id="PF22074">
    <property type="entry name" value="Cep192_D5"/>
    <property type="match status" value="1"/>
</dbReference>
<feature type="domain" description="Cep192/Spd-2-like" evidence="2">
    <location>
        <begin position="555"/>
        <end position="666"/>
    </location>
</feature>
<feature type="region of interest" description="Disordered" evidence="1">
    <location>
        <begin position="193"/>
        <end position="220"/>
    </location>
</feature>
<feature type="domain" description="Cep192-like" evidence="3">
    <location>
        <begin position="723"/>
        <end position="855"/>
    </location>
</feature>
<reference evidence="4" key="1">
    <citation type="submission" date="2022-06" db="EMBL/GenBank/DDBJ databases">
        <authorList>
            <person name="Berger JAMES D."/>
            <person name="Berger JAMES D."/>
        </authorList>
    </citation>
    <scope>NUCLEOTIDE SEQUENCE [LARGE SCALE GENOMIC DNA]</scope>
</reference>
<keyword evidence="4" id="KW-1185">Reference proteome</keyword>
<dbReference type="InterPro" id="IPR054090">
    <property type="entry name" value="Cep192_Spd-2-like_dom"/>
</dbReference>
<evidence type="ECO:0000256" key="1">
    <source>
        <dbReference type="SAM" id="MobiDB-lite"/>
    </source>
</evidence>
<sequence length="1320" mass="146201">MSAEFCAFMYRGGVSTNVGNETVLGSPVPVAHSTAGGNKNSAHNRNGRAYFDEILPTSPALLKQTYVIEGGKNHQNRNIQDEGDKEASILNIDTIKGLSDSVLDRSLQVRKDEVIAKKLSEKNQMKQLDTFNVKHCQSPSTDIETEQQKIQFDDEELKKLEEAFSDFDCDTSETTIPTRACETFARRVSCKPSATGEECSEGNTTSVPSLQSAEGSGEADSNIVDVEAQDATQSHVVCAATALFTQVSEGHSDNTIDKQLSSQTKGVDQSLIRSRVKLYSQLPCLTGLSSAYESNSFDNKSDNCVPPELPKPTTSLNANNSASQSLVHDVNRQFLSHTNSHLAKSVDVNNISEAPVEQISKHNLSENASHDAQKVDNTLEADNTILGNLDMSKIDISCLHMSDIDGLLDMITAIGKQSKTCEPAATQCNKVSSQLIKQVAAVRQGLKPAVSNTIGSNNNIVYSSDGKQPNFPLSKVEGGKENVPPANDMICSEKENLSVNRKHSQHSNPLHSNESTNSPTRYLPKAGHENLSINKVSITPQKDAVSSEMSKAQKVPILSNTDCLIWAGAVCGQMQRKSFLIKHKMDKPVTLSFAVRPKSEVFKLVDENGYLITGMYRVHLPPNLEYEVNVAYVGKHPVSWDFANLFFRLEDKTLTRTSKVRLIGYTNSSQLVYYCCSKLSSNVYWTVASQVDPICEMIDKKNEKTNPQSPKCCLTSNLSGCCLARITVSNFGARSAWVCARVECLDQKSDDQKDCNEFSDYGIVVDPENLVIGSKQSESISITLKPGVKAARIVLYHGDEILRYQFRQLYTQSQKSSKHEKPSNNNQKDSRLRLLDILKDFAHEQSIQVVELPSSSHNDLRPQDWRQALIDQVHHCEPMYLYIYASKEDQASSCFNQPDVYSSHSVCESLLENSLTSVLVQQDAFKQRSSLNSTLQDFTVMLSSKSLSKRSSLQDACPPATNRSPSISTNRRELNLQPPKIKLNPSHTLVFPSCVHGCSTEASFSVSLEQTNFPIPSSSSDSSPLWKVIWSANPVTDVQIKRPTVNSSCSVSKRLTLGRDVFQLMNTKIDSPKTNCQSTDKFDSLSSDPNKAGHGQLIIPFLFKPVSSHEYTMFQDWHLNFWIEPYSQNKPGHEVQVNSKDSVTLLVTLEGSCCKPTLNKRSPCAHLQNTCNSKLEVSCSLSKDLTFNDRNVSLSRESTAKSVPIGLLDIVGLPVIFEVIDSKSAIKTGFHNIMLINRLKTAEVFVKLQLPNPPFYMTEPKETRFRIAPRSRVKLVLSFQPYDLGRASSVLGIRVECRNQTEADKPTVDTFQIHLFGTMN</sequence>
<dbReference type="WBParaSite" id="TREG1_52720.4">
    <property type="protein sequence ID" value="TREG1_52720.4"/>
    <property type="gene ID" value="TREG1_52720"/>
</dbReference>
<feature type="region of interest" description="Disordered" evidence="1">
    <location>
        <begin position="296"/>
        <end position="323"/>
    </location>
</feature>
<dbReference type="Proteomes" id="UP000050795">
    <property type="component" value="Unassembled WGS sequence"/>
</dbReference>
<dbReference type="InterPro" id="IPR054091">
    <property type="entry name" value="Cep192-like_D5"/>
</dbReference>
<evidence type="ECO:0000259" key="3">
    <source>
        <dbReference type="Pfam" id="PF22074"/>
    </source>
</evidence>
<dbReference type="Pfam" id="PF22073">
    <property type="entry name" value="Cep192_D4"/>
    <property type="match status" value="1"/>
</dbReference>
<reference evidence="5 6" key="2">
    <citation type="submission" date="2023-11" db="UniProtKB">
        <authorList>
            <consortium name="WormBaseParasite"/>
        </authorList>
    </citation>
    <scope>IDENTIFICATION</scope>
</reference>
<evidence type="ECO:0000313" key="5">
    <source>
        <dbReference type="WBParaSite" id="TREG1_52720.3"/>
    </source>
</evidence>
<evidence type="ECO:0000259" key="2">
    <source>
        <dbReference type="Pfam" id="PF22073"/>
    </source>
</evidence>
<feature type="compositionally biased region" description="Polar residues" evidence="1">
    <location>
        <begin position="201"/>
        <end position="214"/>
    </location>
</feature>
<name>A0AA85K154_TRIRE</name>
<evidence type="ECO:0000313" key="6">
    <source>
        <dbReference type="WBParaSite" id="TREG1_52720.4"/>
    </source>
</evidence>
<organism evidence="4 6">
    <name type="scientific">Trichobilharzia regenti</name>
    <name type="common">Nasal bird schistosome</name>
    <dbReference type="NCBI Taxonomy" id="157069"/>
    <lineage>
        <taxon>Eukaryota</taxon>
        <taxon>Metazoa</taxon>
        <taxon>Spiralia</taxon>
        <taxon>Lophotrochozoa</taxon>
        <taxon>Platyhelminthes</taxon>
        <taxon>Trematoda</taxon>
        <taxon>Digenea</taxon>
        <taxon>Strigeidida</taxon>
        <taxon>Schistosomatoidea</taxon>
        <taxon>Schistosomatidae</taxon>
        <taxon>Trichobilharzia</taxon>
    </lineage>
</organism>
<evidence type="ECO:0000313" key="4">
    <source>
        <dbReference type="Proteomes" id="UP000050795"/>
    </source>
</evidence>
<accession>A0AA85K154</accession>
<protein>
    <submittedName>
        <fullName evidence="5 6">Uncharacterized protein</fullName>
    </submittedName>
</protein>
<proteinExistence type="predicted"/>